<dbReference type="RefSeq" id="WP_141320261.1">
    <property type="nucleotide sequence ID" value="NZ_BJLP01000024.1"/>
</dbReference>
<keyword evidence="5" id="KW-0812">Transmembrane</keyword>
<keyword evidence="5" id="KW-0472">Membrane</keyword>
<evidence type="ECO:0000313" key="8">
    <source>
        <dbReference type="Proteomes" id="UP000315842"/>
    </source>
</evidence>
<keyword evidence="2" id="KW-0964">Secreted</keyword>
<keyword evidence="5" id="KW-1133">Transmembrane helix</keyword>
<feature type="transmembrane region" description="Helical" evidence="5">
    <location>
        <begin position="40"/>
        <end position="58"/>
    </location>
</feature>
<protein>
    <recommendedName>
        <fullName evidence="6">Gram-positive cocci surface proteins LPxTG domain-containing protein</fullName>
    </recommendedName>
</protein>
<gene>
    <name evidence="7" type="ORF">CUD01_16750</name>
</gene>
<feature type="domain" description="Gram-positive cocci surface proteins LPxTG" evidence="6">
    <location>
        <begin position="30"/>
        <end position="64"/>
    </location>
</feature>
<dbReference type="Proteomes" id="UP000315842">
    <property type="component" value="Unassembled WGS sequence"/>
</dbReference>
<proteinExistence type="predicted"/>
<evidence type="ECO:0000256" key="3">
    <source>
        <dbReference type="ARBA" id="ARBA00022729"/>
    </source>
</evidence>
<sequence>MSVAAGVLVALEDAAAAPSPVPTTTPTPALAVTGTSAGRVLTLGAGLLLVGGLVVALASRRRRV</sequence>
<evidence type="ECO:0000256" key="4">
    <source>
        <dbReference type="ARBA" id="ARBA00023088"/>
    </source>
</evidence>
<keyword evidence="4" id="KW-0572">Peptidoglycan-anchor</keyword>
<evidence type="ECO:0000313" key="7">
    <source>
        <dbReference type="EMBL" id="GEA81231.1"/>
    </source>
</evidence>
<keyword evidence="1" id="KW-0134">Cell wall</keyword>
<organism evidence="7 8">
    <name type="scientific">Cellulomonas uda</name>
    <dbReference type="NCBI Taxonomy" id="1714"/>
    <lineage>
        <taxon>Bacteria</taxon>
        <taxon>Bacillati</taxon>
        <taxon>Actinomycetota</taxon>
        <taxon>Actinomycetes</taxon>
        <taxon>Micrococcales</taxon>
        <taxon>Cellulomonadaceae</taxon>
        <taxon>Cellulomonas</taxon>
    </lineage>
</organism>
<comment type="caution">
    <text evidence="7">The sequence shown here is derived from an EMBL/GenBank/DDBJ whole genome shotgun (WGS) entry which is preliminary data.</text>
</comment>
<dbReference type="EMBL" id="BJLP01000024">
    <property type="protein sequence ID" value="GEA81231.1"/>
    <property type="molecule type" value="Genomic_DNA"/>
</dbReference>
<keyword evidence="8" id="KW-1185">Reference proteome</keyword>
<evidence type="ECO:0000259" key="6">
    <source>
        <dbReference type="PROSITE" id="PS50847"/>
    </source>
</evidence>
<evidence type="ECO:0000256" key="2">
    <source>
        <dbReference type="ARBA" id="ARBA00022525"/>
    </source>
</evidence>
<accession>A0A4Y3K9U0</accession>
<evidence type="ECO:0000256" key="1">
    <source>
        <dbReference type="ARBA" id="ARBA00022512"/>
    </source>
</evidence>
<dbReference type="PROSITE" id="PS50847">
    <property type="entry name" value="GRAM_POS_ANCHORING"/>
    <property type="match status" value="1"/>
</dbReference>
<dbReference type="AlphaFoldDB" id="A0A4Y3K9U0"/>
<name>A0A4Y3K9U0_CELUD</name>
<reference evidence="7 8" key="1">
    <citation type="submission" date="2019-06" db="EMBL/GenBank/DDBJ databases">
        <title>Whole genome shotgun sequence of Cellulomonas uda NBRC 3747.</title>
        <authorList>
            <person name="Hosoyama A."/>
            <person name="Uohara A."/>
            <person name="Ohji S."/>
            <person name="Ichikawa N."/>
        </authorList>
    </citation>
    <scope>NUCLEOTIDE SEQUENCE [LARGE SCALE GENOMIC DNA]</scope>
    <source>
        <strain evidence="7 8">NBRC 3747</strain>
    </source>
</reference>
<keyword evidence="3" id="KW-0732">Signal</keyword>
<dbReference type="InterPro" id="IPR019931">
    <property type="entry name" value="LPXTG_anchor"/>
</dbReference>
<evidence type="ECO:0000256" key="5">
    <source>
        <dbReference type="SAM" id="Phobius"/>
    </source>
</evidence>